<evidence type="ECO:0000313" key="2">
    <source>
        <dbReference type="Proteomes" id="UP000554482"/>
    </source>
</evidence>
<dbReference type="PANTHER" id="PTHR32303:SF10">
    <property type="entry name" value="OUTER MEMBRANE PROTEIN ASSEMBLY FACTOR BAMB"/>
    <property type="match status" value="1"/>
</dbReference>
<comment type="caution">
    <text evidence="1">The sequence shown here is derived from an EMBL/GenBank/DDBJ whole genome shotgun (WGS) entry which is preliminary data.</text>
</comment>
<dbReference type="PANTHER" id="PTHR32303">
    <property type="entry name" value="QUINOPROTEIN ALCOHOL DEHYDROGENASE (CYTOCHROME C)"/>
    <property type="match status" value="1"/>
</dbReference>
<dbReference type="Proteomes" id="UP000554482">
    <property type="component" value="Unassembled WGS sequence"/>
</dbReference>
<keyword evidence="2" id="KW-1185">Reference proteome</keyword>
<feature type="non-terminal residue" evidence="1">
    <location>
        <position position="1"/>
    </location>
</feature>
<dbReference type="SUPFAM" id="SSF50998">
    <property type="entry name" value="Quinoprotein alcohol dehydrogenase-like"/>
    <property type="match status" value="1"/>
</dbReference>
<name>A0A7J6W1X5_THATH</name>
<sequence length="121" mass="12768">MTYPNPDANFSEAPMMLTIVVNGTKRDIVAAAEKSGYAWVERDNEPTVFLQLVGPGVLQEGVAGELPQMELSDSEGALFAMDVDTGKILWAYNTGVAIYGGVSVSDGCVYVGNGYKVSLGA</sequence>
<dbReference type="InterPro" id="IPR015943">
    <property type="entry name" value="WD40/YVTN_repeat-like_dom_sf"/>
</dbReference>
<protein>
    <submittedName>
        <fullName evidence="1">Uncharacterized protein</fullName>
    </submittedName>
</protein>
<accession>A0A7J6W1X5</accession>
<dbReference type="InterPro" id="IPR011047">
    <property type="entry name" value="Quinoprotein_ADH-like_sf"/>
</dbReference>
<organism evidence="1 2">
    <name type="scientific">Thalictrum thalictroides</name>
    <name type="common">Rue-anemone</name>
    <name type="synonym">Anemone thalictroides</name>
    <dbReference type="NCBI Taxonomy" id="46969"/>
    <lineage>
        <taxon>Eukaryota</taxon>
        <taxon>Viridiplantae</taxon>
        <taxon>Streptophyta</taxon>
        <taxon>Embryophyta</taxon>
        <taxon>Tracheophyta</taxon>
        <taxon>Spermatophyta</taxon>
        <taxon>Magnoliopsida</taxon>
        <taxon>Ranunculales</taxon>
        <taxon>Ranunculaceae</taxon>
        <taxon>Thalictroideae</taxon>
        <taxon>Thalictrum</taxon>
    </lineage>
</organism>
<dbReference type="EMBL" id="JABWDY010024050">
    <property type="protein sequence ID" value="KAF5190532.1"/>
    <property type="molecule type" value="Genomic_DNA"/>
</dbReference>
<evidence type="ECO:0000313" key="1">
    <source>
        <dbReference type="EMBL" id="KAF5190532.1"/>
    </source>
</evidence>
<dbReference type="AlphaFoldDB" id="A0A7J6W1X5"/>
<dbReference type="OrthoDB" id="416253at2759"/>
<gene>
    <name evidence="1" type="ORF">FRX31_019881</name>
</gene>
<proteinExistence type="predicted"/>
<reference evidence="1 2" key="1">
    <citation type="submission" date="2020-06" db="EMBL/GenBank/DDBJ databases">
        <title>Transcriptomic and genomic resources for Thalictrum thalictroides and T. hernandezii: Facilitating candidate gene discovery in an emerging model plant lineage.</title>
        <authorList>
            <person name="Arias T."/>
            <person name="Riano-Pachon D.M."/>
            <person name="Di Stilio V.S."/>
        </authorList>
    </citation>
    <scope>NUCLEOTIDE SEQUENCE [LARGE SCALE GENOMIC DNA]</scope>
    <source>
        <strain evidence="2">cv. WT478/WT964</strain>
        <tissue evidence="1">Leaves</tissue>
    </source>
</reference>
<dbReference type="Gene3D" id="2.130.10.10">
    <property type="entry name" value="YVTN repeat-like/Quinoprotein amine dehydrogenase"/>
    <property type="match status" value="1"/>
</dbReference>